<keyword evidence="1" id="KW-1133">Transmembrane helix</keyword>
<organism evidence="2 3">
    <name type="scientific">Cichlidogyrus casuarinus</name>
    <dbReference type="NCBI Taxonomy" id="1844966"/>
    <lineage>
        <taxon>Eukaryota</taxon>
        <taxon>Metazoa</taxon>
        <taxon>Spiralia</taxon>
        <taxon>Lophotrochozoa</taxon>
        <taxon>Platyhelminthes</taxon>
        <taxon>Monogenea</taxon>
        <taxon>Monopisthocotylea</taxon>
        <taxon>Dactylogyridea</taxon>
        <taxon>Ancyrocephalidae</taxon>
        <taxon>Cichlidogyrus</taxon>
    </lineage>
</organism>
<gene>
    <name evidence="2" type="ORF">Ciccas_012966</name>
</gene>
<evidence type="ECO:0000313" key="2">
    <source>
        <dbReference type="EMBL" id="KAL3308502.1"/>
    </source>
</evidence>
<proteinExistence type="predicted"/>
<evidence type="ECO:0000256" key="1">
    <source>
        <dbReference type="SAM" id="Phobius"/>
    </source>
</evidence>
<sequence length="66" mass="7486">MQKDGVKRLSYVVEKSQCSSKTDSSLRKENIATLKRAFYFFLRKFVILGNTALTGFNFGALSINFV</sequence>
<feature type="non-terminal residue" evidence="2">
    <location>
        <position position="66"/>
    </location>
</feature>
<name>A0ABD2PP89_9PLAT</name>
<dbReference type="EMBL" id="JBJKFK010005130">
    <property type="protein sequence ID" value="KAL3308502.1"/>
    <property type="molecule type" value="Genomic_DNA"/>
</dbReference>
<comment type="caution">
    <text evidence="2">The sequence shown here is derived from an EMBL/GenBank/DDBJ whole genome shotgun (WGS) entry which is preliminary data.</text>
</comment>
<evidence type="ECO:0000313" key="3">
    <source>
        <dbReference type="Proteomes" id="UP001626550"/>
    </source>
</evidence>
<keyword evidence="1" id="KW-0812">Transmembrane</keyword>
<dbReference type="AlphaFoldDB" id="A0ABD2PP89"/>
<feature type="transmembrane region" description="Helical" evidence="1">
    <location>
        <begin position="45"/>
        <end position="65"/>
    </location>
</feature>
<reference evidence="2 3" key="1">
    <citation type="submission" date="2024-11" db="EMBL/GenBank/DDBJ databases">
        <title>Adaptive evolution of stress response genes in parasites aligns with host niche diversity.</title>
        <authorList>
            <person name="Hahn C."/>
            <person name="Resl P."/>
        </authorList>
    </citation>
    <scope>NUCLEOTIDE SEQUENCE [LARGE SCALE GENOMIC DNA]</scope>
    <source>
        <strain evidence="2">EGGRZ-B1_66</strain>
        <tissue evidence="2">Body</tissue>
    </source>
</reference>
<keyword evidence="1" id="KW-0472">Membrane</keyword>
<accession>A0ABD2PP89</accession>
<protein>
    <submittedName>
        <fullName evidence="2">Uncharacterized protein</fullName>
    </submittedName>
</protein>
<dbReference type="Proteomes" id="UP001626550">
    <property type="component" value="Unassembled WGS sequence"/>
</dbReference>
<keyword evidence="3" id="KW-1185">Reference proteome</keyword>